<dbReference type="RefSeq" id="WP_379089149.1">
    <property type="nucleotide sequence ID" value="NZ_JBHTJO010000001.1"/>
</dbReference>
<keyword evidence="2" id="KW-1133">Transmembrane helix</keyword>
<keyword evidence="5" id="KW-1185">Reference proteome</keyword>
<feature type="domain" description="GYF" evidence="3">
    <location>
        <begin position="33"/>
        <end position="77"/>
    </location>
</feature>
<keyword evidence="2" id="KW-0812">Transmembrane</keyword>
<organism evidence="4 5">
    <name type="scientific">Methyloligella solikamskensis</name>
    <dbReference type="NCBI Taxonomy" id="1177756"/>
    <lineage>
        <taxon>Bacteria</taxon>
        <taxon>Pseudomonadati</taxon>
        <taxon>Pseudomonadota</taxon>
        <taxon>Alphaproteobacteria</taxon>
        <taxon>Hyphomicrobiales</taxon>
        <taxon>Hyphomicrobiaceae</taxon>
        <taxon>Methyloligella</taxon>
    </lineage>
</organism>
<evidence type="ECO:0000256" key="2">
    <source>
        <dbReference type="SAM" id="Phobius"/>
    </source>
</evidence>
<evidence type="ECO:0000313" key="5">
    <source>
        <dbReference type="Proteomes" id="UP001597102"/>
    </source>
</evidence>
<feature type="region of interest" description="Disordered" evidence="1">
    <location>
        <begin position="1"/>
        <end position="26"/>
    </location>
</feature>
<reference evidence="5" key="1">
    <citation type="journal article" date="2019" name="Int. J. Syst. Evol. Microbiol.">
        <title>The Global Catalogue of Microorganisms (GCM) 10K type strain sequencing project: providing services to taxonomists for standard genome sequencing and annotation.</title>
        <authorList>
            <consortium name="The Broad Institute Genomics Platform"/>
            <consortium name="The Broad Institute Genome Sequencing Center for Infectious Disease"/>
            <person name="Wu L."/>
            <person name="Ma J."/>
        </authorList>
    </citation>
    <scope>NUCLEOTIDE SEQUENCE [LARGE SCALE GENOMIC DNA]</scope>
    <source>
        <strain evidence="5">CCUG 61697</strain>
    </source>
</reference>
<evidence type="ECO:0000313" key="4">
    <source>
        <dbReference type="EMBL" id="MFD0987349.1"/>
    </source>
</evidence>
<comment type="caution">
    <text evidence="4">The sequence shown here is derived from an EMBL/GenBank/DDBJ whole genome shotgun (WGS) entry which is preliminary data.</text>
</comment>
<protein>
    <submittedName>
        <fullName evidence="4">DUF4339 domain-containing protein</fullName>
    </submittedName>
</protein>
<accession>A0ABW3JAM8</accession>
<proteinExistence type="predicted"/>
<keyword evidence="2" id="KW-0472">Membrane</keyword>
<dbReference type="EMBL" id="JBHTJO010000001">
    <property type="protein sequence ID" value="MFD0987349.1"/>
    <property type="molecule type" value="Genomic_DNA"/>
</dbReference>
<feature type="transmembrane region" description="Helical" evidence="2">
    <location>
        <begin position="155"/>
        <end position="180"/>
    </location>
</feature>
<evidence type="ECO:0000259" key="3">
    <source>
        <dbReference type="Pfam" id="PF14237"/>
    </source>
</evidence>
<sequence length="201" mass="21506">MSDAGSGQSGSGRPVTGSHARTSPPPHPLDRCWYIYINGQSSGPTSGHQIRSLQAAGQISGEDYVFPEGGNEWVLLKDDAILSRLLDDKAPPPPAIAPREVAPLGTQEDMVRRAQDAAHFSADGSVGPYSPGVAALLSFLICGAGQMYNGQLGKGFLFLIACVLLWFILLGWVVWIIAIIDAFKTAKRLNIAHHERVFGKA</sequence>
<gene>
    <name evidence="4" type="ORF">ACFQ2F_09605</name>
</gene>
<evidence type="ECO:0000256" key="1">
    <source>
        <dbReference type="SAM" id="MobiDB-lite"/>
    </source>
</evidence>
<dbReference type="Proteomes" id="UP001597102">
    <property type="component" value="Unassembled WGS sequence"/>
</dbReference>
<name>A0ABW3JAM8_9HYPH</name>
<dbReference type="Pfam" id="PF14237">
    <property type="entry name" value="GYF_2"/>
    <property type="match status" value="1"/>
</dbReference>
<dbReference type="InterPro" id="IPR025640">
    <property type="entry name" value="GYF_2"/>
</dbReference>